<dbReference type="EMBL" id="BMGI01000005">
    <property type="protein sequence ID" value="GGD43148.1"/>
    <property type="molecule type" value="Genomic_DNA"/>
</dbReference>
<feature type="region of interest" description="Disordered" evidence="1">
    <location>
        <begin position="47"/>
        <end position="71"/>
    </location>
</feature>
<dbReference type="RefSeq" id="WP_188529013.1">
    <property type="nucleotide sequence ID" value="NZ_BMGI01000005.1"/>
</dbReference>
<accession>A0ABQ1QTL4</accession>
<evidence type="ECO:0000313" key="2">
    <source>
        <dbReference type="EMBL" id="GGD43148.1"/>
    </source>
</evidence>
<dbReference type="Proteomes" id="UP000617355">
    <property type="component" value="Unassembled WGS sequence"/>
</dbReference>
<evidence type="ECO:0008006" key="4">
    <source>
        <dbReference type="Google" id="ProtNLM"/>
    </source>
</evidence>
<comment type="caution">
    <text evidence="2">The sequence shown here is derived from an EMBL/GenBank/DDBJ whole genome shotgun (WGS) entry which is preliminary data.</text>
</comment>
<evidence type="ECO:0000313" key="3">
    <source>
        <dbReference type="Proteomes" id="UP000617355"/>
    </source>
</evidence>
<reference evidence="3" key="1">
    <citation type="journal article" date="2019" name="Int. J. Syst. Evol. Microbiol.">
        <title>The Global Catalogue of Microorganisms (GCM) 10K type strain sequencing project: providing services to taxonomists for standard genome sequencing and annotation.</title>
        <authorList>
            <consortium name="The Broad Institute Genomics Platform"/>
            <consortium name="The Broad Institute Genome Sequencing Center for Infectious Disease"/>
            <person name="Wu L."/>
            <person name="Ma J."/>
        </authorList>
    </citation>
    <scope>NUCLEOTIDE SEQUENCE [LARGE SCALE GENOMIC DNA]</scope>
    <source>
        <strain evidence="3">CGMCC 1.12922</strain>
    </source>
</reference>
<dbReference type="Pfam" id="PF06676">
    <property type="entry name" value="DUF1178"/>
    <property type="match status" value="1"/>
</dbReference>
<gene>
    <name evidence="2" type="ORF">GCM10011358_28740</name>
</gene>
<evidence type="ECO:0000256" key="1">
    <source>
        <dbReference type="SAM" id="MobiDB-lite"/>
    </source>
</evidence>
<organism evidence="2 3">
    <name type="scientific">Sinisalibacter lacisalsi</name>
    <dbReference type="NCBI Taxonomy" id="1526570"/>
    <lineage>
        <taxon>Bacteria</taxon>
        <taxon>Pseudomonadati</taxon>
        <taxon>Pseudomonadota</taxon>
        <taxon>Alphaproteobacteria</taxon>
        <taxon>Rhodobacterales</taxon>
        <taxon>Roseobacteraceae</taxon>
        <taxon>Sinisalibacter</taxon>
    </lineage>
</organism>
<sequence>MIRYTLKCPEGHRFESWFHNAAAYEALAAAGQLRCPDCGADRIEKSLMTPDVRPARARPPAPTEQLAPQTEREKAIAALKRKVEAEADYVGPRFAREARAMHDGTAPERPIYGEAKPEEAIALIEDGVPVAPLPFTPTRKIN</sequence>
<keyword evidence="3" id="KW-1185">Reference proteome</keyword>
<dbReference type="PIRSF" id="PIRSF032131">
    <property type="entry name" value="UCP032131"/>
    <property type="match status" value="1"/>
</dbReference>
<protein>
    <recommendedName>
        <fullName evidence="4">DUF1178 domain-containing protein</fullName>
    </recommendedName>
</protein>
<name>A0ABQ1QTL4_9RHOB</name>
<dbReference type="InterPro" id="IPR009562">
    <property type="entry name" value="DUF1178"/>
</dbReference>
<proteinExistence type="predicted"/>